<organism evidence="1">
    <name type="scientific">Solanum chacoense</name>
    <name type="common">Chaco potato</name>
    <dbReference type="NCBI Taxonomy" id="4108"/>
    <lineage>
        <taxon>Eukaryota</taxon>
        <taxon>Viridiplantae</taxon>
        <taxon>Streptophyta</taxon>
        <taxon>Embryophyta</taxon>
        <taxon>Tracheophyta</taxon>
        <taxon>Spermatophyta</taxon>
        <taxon>Magnoliopsida</taxon>
        <taxon>eudicotyledons</taxon>
        <taxon>Gunneridae</taxon>
        <taxon>Pentapetalae</taxon>
        <taxon>asterids</taxon>
        <taxon>lamiids</taxon>
        <taxon>Solanales</taxon>
        <taxon>Solanaceae</taxon>
        <taxon>Solanoideae</taxon>
        <taxon>Solaneae</taxon>
        <taxon>Solanum</taxon>
    </lineage>
</organism>
<accession>A0A0V0H3Y8</accession>
<evidence type="ECO:0000313" key="1">
    <source>
        <dbReference type="EMBL" id="JAP14775.1"/>
    </source>
</evidence>
<dbReference type="AlphaFoldDB" id="A0A0V0H3Y8"/>
<dbReference type="EMBL" id="GEDG01026097">
    <property type="protein sequence ID" value="JAP14775.1"/>
    <property type="molecule type" value="Transcribed_RNA"/>
</dbReference>
<name>A0A0V0H3Y8_SOLCH</name>
<protein>
    <submittedName>
        <fullName evidence="1">Putative ovule protein</fullName>
    </submittedName>
</protein>
<reference evidence="1" key="1">
    <citation type="submission" date="2015-12" db="EMBL/GenBank/DDBJ databases">
        <title>Gene expression during late stages of embryo sac development: a critical building block for successful pollen-pistil interactions.</title>
        <authorList>
            <person name="Liu Y."/>
            <person name="Joly V."/>
            <person name="Sabar M."/>
            <person name="Matton D.P."/>
        </authorList>
    </citation>
    <scope>NUCLEOTIDE SEQUENCE</scope>
</reference>
<proteinExistence type="predicted"/>
<sequence>MQADWIPAVKPLCSFLTLLPIKSILRCPEAGERKEGLIDQLEQIHNLLPSVLNEGIKAGIVELNCLILRWVISSCIRIKPTISSHERLSIPSLKVLQYKWPCFKAPENPPYSLSIKKRPFPFPYSQVAQGPPFFNNIR</sequence>